<feature type="region of interest" description="Disordered" evidence="29">
    <location>
        <begin position="2093"/>
        <end position="2116"/>
    </location>
</feature>
<dbReference type="GO" id="GO:0005794">
    <property type="term" value="C:Golgi apparatus"/>
    <property type="evidence" value="ECO:0007669"/>
    <property type="project" value="UniProtKB-SubCell"/>
</dbReference>
<dbReference type="GO" id="GO:0005813">
    <property type="term" value="C:centrosome"/>
    <property type="evidence" value="ECO:0007669"/>
    <property type="project" value="UniProtKB-SubCell"/>
</dbReference>
<feature type="region of interest" description="Disordered" evidence="29">
    <location>
        <begin position="4512"/>
        <end position="4598"/>
    </location>
</feature>
<dbReference type="SUPFAM" id="SSF57924">
    <property type="entry name" value="Inhibitor of apoptosis (IAP) repeat"/>
    <property type="match status" value="1"/>
</dbReference>
<dbReference type="Pfam" id="PF00179">
    <property type="entry name" value="UQ_con"/>
    <property type="match status" value="1"/>
</dbReference>
<dbReference type="PANTHER" id="PTHR46116:SF39">
    <property type="entry name" value="BACULOVIRAL IAP REPEAT-CONTAINING PROTEIN 6"/>
    <property type="match status" value="1"/>
</dbReference>
<keyword evidence="11" id="KW-0646">Protease inhibitor</keyword>
<name>A0A7R8V377_HERIL</name>
<keyword evidence="23" id="KW-0131">Cell cycle</keyword>
<evidence type="ECO:0000256" key="13">
    <source>
        <dbReference type="ARBA" id="ARBA00022723"/>
    </source>
</evidence>
<keyword evidence="10" id="KW-0808">Transferase</keyword>
<keyword evidence="6" id="KW-0963">Cytoplasm</keyword>
<dbReference type="InParanoid" id="A0A7R8V377"/>
<dbReference type="GO" id="GO:0032465">
    <property type="term" value="P:regulation of cytokinesis"/>
    <property type="evidence" value="ECO:0007669"/>
    <property type="project" value="InterPro"/>
</dbReference>
<evidence type="ECO:0000256" key="23">
    <source>
        <dbReference type="ARBA" id="ARBA00023306"/>
    </source>
</evidence>
<evidence type="ECO:0000256" key="24">
    <source>
        <dbReference type="ARBA" id="ARBA00060909"/>
    </source>
</evidence>
<keyword evidence="21" id="KW-0472">Membrane</keyword>
<feature type="region of interest" description="Disordered" evidence="29">
    <location>
        <begin position="1171"/>
        <end position="1203"/>
    </location>
</feature>
<evidence type="ECO:0000256" key="5">
    <source>
        <dbReference type="ARBA" id="ARBA00004647"/>
    </source>
</evidence>
<evidence type="ECO:0000256" key="3">
    <source>
        <dbReference type="ARBA" id="ARBA00004214"/>
    </source>
</evidence>
<dbReference type="GO" id="GO:0016567">
    <property type="term" value="P:protein ubiquitination"/>
    <property type="evidence" value="ECO:0007669"/>
    <property type="project" value="UniProtKB-ARBA"/>
</dbReference>
<evidence type="ECO:0000256" key="2">
    <source>
        <dbReference type="ARBA" id="ARBA00004198"/>
    </source>
</evidence>
<comment type="similarity">
    <text evidence="24">Belongs to the BIRC6 family.</text>
</comment>
<evidence type="ECO:0000256" key="6">
    <source>
        <dbReference type="ARBA" id="ARBA00022490"/>
    </source>
</evidence>
<evidence type="ECO:0000256" key="26">
    <source>
        <dbReference type="ARBA" id="ARBA00075349"/>
    </source>
</evidence>
<evidence type="ECO:0000256" key="18">
    <source>
        <dbReference type="ARBA" id="ARBA00022833"/>
    </source>
</evidence>
<evidence type="ECO:0000256" key="9">
    <source>
        <dbReference type="ARBA" id="ARBA00022618"/>
    </source>
</evidence>
<dbReference type="PANTHER" id="PTHR46116">
    <property type="entry name" value="(E3-INDEPENDENT) E2 UBIQUITIN-CONJUGATING ENZYME"/>
    <property type="match status" value="1"/>
</dbReference>
<evidence type="ECO:0000256" key="16">
    <source>
        <dbReference type="ARBA" id="ARBA00022776"/>
    </source>
</evidence>
<proteinExistence type="inferred from homology"/>
<dbReference type="GO" id="GO:0030496">
    <property type="term" value="C:midbody"/>
    <property type="evidence" value="ECO:0007669"/>
    <property type="project" value="UniProtKB-SubCell"/>
</dbReference>
<dbReference type="GO" id="GO:0043066">
    <property type="term" value="P:negative regulation of apoptotic process"/>
    <property type="evidence" value="ECO:0007669"/>
    <property type="project" value="UniProtKB-ARBA"/>
</dbReference>
<dbReference type="GO" id="GO:0000922">
    <property type="term" value="C:spindle pole"/>
    <property type="evidence" value="ECO:0007669"/>
    <property type="project" value="UniProtKB-SubCell"/>
</dbReference>
<dbReference type="FunCoup" id="A0A7R8V377">
    <property type="interactions" value="2387"/>
</dbReference>
<keyword evidence="32" id="KW-1185">Reference proteome</keyword>
<keyword evidence="7" id="KW-0597">Phosphoprotein</keyword>
<dbReference type="Pfam" id="PF00653">
    <property type="entry name" value="BIR"/>
    <property type="match status" value="1"/>
</dbReference>
<keyword evidence="20" id="KW-0333">Golgi apparatus</keyword>
<dbReference type="Gene3D" id="3.10.110.10">
    <property type="entry name" value="Ubiquitin Conjugating Enzyme"/>
    <property type="match status" value="1"/>
</dbReference>
<evidence type="ECO:0000256" key="7">
    <source>
        <dbReference type="ARBA" id="ARBA00022553"/>
    </source>
</evidence>
<dbReference type="GO" id="GO:0005634">
    <property type="term" value="C:nucleus"/>
    <property type="evidence" value="ECO:0007669"/>
    <property type="project" value="TreeGrafter"/>
</dbReference>
<keyword evidence="8" id="KW-0853">WD repeat</keyword>
<dbReference type="InterPro" id="IPR016135">
    <property type="entry name" value="UBQ-conjugating_enzyme/RWD"/>
</dbReference>
<keyword evidence="13" id="KW-0479">Metal-binding</keyword>
<evidence type="ECO:0000256" key="29">
    <source>
        <dbReference type="SAM" id="MobiDB-lite"/>
    </source>
</evidence>
<evidence type="ECO:0000256" key="11">
    <source>
        <dbReference type="ARBA" id="ARBA00022690"/>
    </source>
</evidence>
<dbReference type="GO" id="GO:0004842">
    <property type="term" value="F:ubiquitin-protein transferase activity"/>
    <property type="evidence" value="ECO:0007669"/>
    <property type="project" value="InterPro"/>
</dbReference>
<keyword evidence="15" id="KW-0967">Endosome</keyword>
<evidence type="ECO:0000256" key="19">
    <source>
        <dbReference type="ARBA" id="ARBA00022843"/>
    </source>
</evidence>
<dbReference type="GO" id="GO:0006915">
    <property type="term" value="P:apoptotic process"/>
    <property type="evidence" value="ECO:0007669"/>
    <property type="project" value="UniProtKB-KW"/>
</dbReference>
<dbReference type="Pfam" id="PF12356">
    <property type="entry name" value="BIRC6"/>
    <property type="match status" value="1"/>
</dbReference>
<keyword evidence="16" id="KW-0498">Mitosis</keyword>
<evidence type="ECO:0000313" key="31">
    <source>
        <dbReference type="EMBL" id="CAD7091828.1"/>
    </source>
</evidence>
<evidence type="ECO:0000256" key="17">
    <source>
        <dbReference type="ARBA" id="ARBA00022786"/>
    </source>
</evidence>
<keyword evidence="19" id="KW-0832">Ubl conjugation</keyword>
<feature type="region of interest" description="Disordered" evidence="29">
    <location>
        <begin position="3781"/>
        <end position="3801"/>
    </location>
</feature>
<dbReference type="PROSITE" id="PS50143">
    <property type="entry name" value="BIR_REPEAT_2"/>
    <property type="match status" value="1"/>
</dbReference>
<feature type="compositionally biased region" description="Polar residues" evidence="29">
    <location>
        <begin position="4570"/>
        <end position="4582"/>
    </location>
</feature>
<reference evidence="31 32" key="1">
    <citation type="submission" date="2020-11" db="EMBL/GenBank/DDBJ databases">
        <authorList>
            <person name="Wallbank WR R."/>
            <person name="Pardo Diaz C."/>
            <person name="Kozak K."/>
            <person name="Martin S."/>
            <person name="Jiggins C."/>
            <person name="Moest M."/>
            <person name="Warren A I."/>
            <person name="Generalovic N T."/>
            <person name="Byers J.R.P. K."/>
            <person name="Montejo-Kovacevich G."/>
            <person name="Yen C E."/>
        </authorList>
    </citation>
    <scope>NUCLEOTIDE SEQUENCE [LARGE SCALE GENOMIC DNA]</scope>
</reference>
<dbReference type="Proteomes" id="UP000594454">
    <property type="component" value="Chromosome 6"/>
</dbReference>
<gene>
    <name evidence="31" type="ORF">HERILL_LOCUS14227</name>
</gene>
<evidence type="ECO:0000256" key="8">
    <source>
        <dbReference type="ARBA" id="ARBA00022574"/>
    </source>
</evidence>
<dbReference type="GO" id="GO:0042127">
    <property type="term" value="P:regulation of cell population proliferation"/>
    <property type="evidence" value="ECO:0007669"/>
    <property type="project" value="UniProtKB-ARBA"/>
</dbReference>
<dbReference type="FunFam" id="3.10.110.10:FF:000014">
    <property type="entry name" value="Baculoviral IAP repeat-containing protein 6"/>
    <property type="match status" value="1"/>
</dbReference>
<keyword evidence="9" id="KW-0132">Cell division</keyword>
<dbReference type="SUPFAM" id="SSF54495">
    <property type="entry name" value="UBC-like"/>
    <property type="match status" value="1"/>
</dbReference>
<dbReference type="PROSITE" id="PS50127">
    <property type="entry name" value="UBC_2"/>
    <property type="match status" value="1"/>
</dbReference>
<dbReference type="InterPro" id="IPR001370">
    <property type="entry name" value="BIR_rpt"/>
</dbReference>
<organism evidence="31 32">
    <name type="scientific">Hermetia illucens</name>
    <name type="common">Black soldier fly</name>
    <dbReference type="NCBI Taxonomy" id="343691"/>
    <lineage>
        <taxon>Eukaryota</taxon>
        <taxon>Metazoa</taxon>
        <taxon>Ecdysozoa</taxon>
        <taxon>Arthropoda</taxon>
        <taxon>Hexapoda</taxon>
        <taxon>Insecta</taxon>
        <taxon>Pterygota</taxon>
        <taxon>Neoptera</taxon>
        <taxon>Endopterygota</taxon>
        <taxon>Diptera</taxon>
        <taxon>Brachycera</taxon>
        <taxon>Stratiomyomorpha</taxon>
        <taxon>Stratiomyidae</taxon>
        <taxon>Hermetiinae</taxon>
        <taxon>Hermetia</taxon>
    </lineage>
</organism>
<dbReference type="InterPro" id="IPR000608">
    <property type="entry name" value="UBC"/>
</dbReference>
<dbReference type="GO" id="GO:0046872">
    <property type="term" value="F:metal ion binding"/>
    <property type="evidence" value="ECO:0007669"/>
    <property type="project" value="UniProtKB-KW"/>
</dbReference>
<evidence type="ECO:0000256" key="12">
    <source>
        <dbReference type="ARBA" id="ARBA00022703"/>
    </source>
</evidence>
<protein>
    <recommendedName>
        <fullName evidence="25">Dual E2 ubiquitin-conjugating enzyme/E3 ubiquitin-protein ligase BIRC6</fullName>
    </recommendedName>
    <alternativeName>
        <fullName evidence="28">BIR repeat-containing ubiquitin-conjugating enzyme</fullName>
    </alternativeName>
    <alternativeName>
        <fullName evidence="27">Baculoviral IAP repeat-containing protein 6</fullName>
    </alternativeName>
    <alternativeName>
        <fullName evidence="26">Ubiquitin-conjugating BIR domain enzyme apollon</fullName>
    </alternativeName>
</protein>
<dbReference type="SMART" id="SM00212">
    <property type="entry name" value="UBCc"/>
    <property type="match status" value="1"/>
</dbReference>
<evidence type="ECO:0000256" key="21">
    <source>
        <dbReference type="ARBA" id="ARBA00023136"/>
    </source>
</evidence>
<dbReference type="OrthoDB" id="47801at2759"/>
<evidence type="ECO:0000256" key="22">
    <source>
        <dbReference type="ARBA" id="ARBA00023212"/>
    </source>
</evidence>
<feature type="region of interest" description="Disordered" evidence="29">
    <location>
        <begin position="2680"/>
        <end position="2701"/>
    </location>
</feature>
<keyword evidence="22" id="KW-0206">Cytoskeleton</keyword>
<evidence type="ECO:0000313" key="32">
    <source>
        <dbReference type="Proteomes" id="UP000594454"/>
    </source>
</evidence>
<evidence type="ECO:0000256" key="14">
    <source>
        <dbReference type="ARBA" id="ARBA00022737"/>
    </source>
</evidence>
<feature type="compositionally biased region" description="Polar residues" evidence="29">
    <location>
        <begin position="1191"/>
        <end position="1203"/>
    </location>
</feature>
<evidence type="ECO:0000259" key="30">
    <source>
        <dbReference type="PROSITE" id="PS50127"/>
    </source>
</evidence>
<dbReference type="CDD" id="cd00022">
    <property type="entry name" value="BIR"/>
    <property type="match status" value="1"/>
</dbReference>
<dbReference type="CDD" id="cd23810">
    <property type="entry name" value="UBCc_BIRC6"/>
    <property type="match status" value="1"/>
</dbReference>
<comment type="subcellular location">
    <subcellularLocation>
        <location evidence="4">Cytoplasm</location>
        <location evidence="4">Cytoskeleton</location>
        <location evidence="4">Microtubule organizing center</location>
        <location evidence="4">Centrosome</location>
    </subcellularLocation>
    <subcellularLocation>
        <location evidence="5">Cytoplasm</location>
        <location evidence="5">Cytoskeleton</location>
        <location evidence="5">Spindle pole</location>
    </subcellularLocation>
    <subcellularLocation>
        <location evidence="1">Endosome</location>
    </subcellularLocation>
    <subcellularLocation>
        <location evidence="2">Golgi apparatus</location>
        <location evidence="2">trans-Golgi network membrane</location>
    </subcellularLocation>
    <subcellularLocation>
        <location evidence="3">Midbody</location>
    </subcellularLocation>
</comment>
<feature type="compositionally biased region" description="Low complexity" evidence="29">
    <location>
        <begin position="4541"/>
        <end position="4563"/>
    </location>
</feature>
<feature type="compositionally biased region" description="Polar residues" evidence="29">
    <location>
        <begin position="4512"/>
        <end position="4530"/>
    </location>
</feature>
<evidence type="ECO:0000256" key="15">
    <source>
        <dbReference type="ARBA" id="ARBA00022753"/>
    </source>
</evidence>
<dbReference type="SMART" id="SM00238">
    <property type="entry name" value="BIR"/>
    <property type="match status" value="1"/>
</dbReference>
<keyword evidence="12" id="KW-0053">Apoptosis</keyword>
<feature type="domain" description="UBC core" evidence="30">
    <location>
        <begin position="4246"/>
        <end position="4413"/>
    </location>
</feature>
<evidence type="ECO:0000256" key="4">
    <source>
        <dbReference type="ARBA" id="ARBA00004300"/>
    </source>
</evidence>
<dbReference type="EMBL" id="LR899014">
    <property type="protein sequence ID" value="CAD7091828.1"/>
    <property type="molecule type" value="Genomic_DNA"/>
</dbReference>
<dbReference type="InterPro" id="IPR022103">
    <property type="entry name" value="BIRC6"/>
</dbReference>
<dbReference type="GO" id="GO:0004869">
    <property type="term" value="F:cysteine-type endopeptidase inhibitor activity"/>
    <property type="evidence" value="ECO:0007669"/>
    <property type="project" value="TreeGrafter"/>
</dbReference>
<keyword evidence="17" id="KW-0833">Ubl conjugation pathway</keyword>
<evidence type="ECO:0000256" key="28">
    <source>
        <dbReference type="ARBA" id="ARBA00081222"/>
    </source>
</evidence>
<keyword evidence="18" id="KW-0862">Zinc</keyword>
<evidence type="ECO:0000256" key="20">
    <source>
        <dbReference type="ARBA" id="ARBA00023034"/>
    </source>
</evidence>
<evidence type="ECO:0000256" key="25">
    <source>
        <dbReference type="ARBA" id="ARBA00069601"/>
    </source>
</evidence>
<dbReference type="GO" id="GO:0005768">
    <property type="term" value="C:endosome"/>
    <property type="evidence" value="ECO:0007669"/>
    <property type="project" value="UniProtKB-SubCell"/>
</dbReference>
<evidence type="ECO:0000256" key="10">
    <source>
        <dbReference type="ARBA" id="ARBA00022679"/>
    </source>
</evidence>
<dbReference type="GO" id="GO:0051301">
    <property type="term" value="P:cell division"/>
    <property type="evidence" value="ECO:0007669"/>
    <property type="project" value="UniProtKB-KW"/>
</dbReference>
<dbReference type="Gene3D" id="1.10.1170.10">
    <property type="entry name" value="Inhibitor Of Apoptosis Protein (2mihbC-IAP-1), Chain A"/>
    <property type="match status" value="1"/>
</dbReference>
<sequence length="4598" mass="512735">MASDQFILKEDGFLNIGTQSSTITYHSSLNVILVFNRENEVKVLDVHSTVILKSCKLSEGKHRVRGRYLPLQEKILFWDNRNLGLRGDYNGVLLLDTILQTPVPQNDDIVRLEMLLSEAILFQQSLQSLEDHGVECPSDVSNELLEKIKEAHSNVKKSIKAQRWNTVCIELPYSSLKLVANNVVFNLKQLERHIPALAIASAINERLTDLLVGSRVVDTVNSSSFERCLMYSEHARRQTFEKWPHMDYKWALPDQMAQAGFYHQPSATGEDRAMCFTCNVCLVCWEKTDEPWSEHERHSPNCPFVKGEYTQNVPLSVTYATSPAIQTDGFSVISNTDHCHIMCTSDGSDEVTIWSVERQLRKMHTFQIQDFLKDFLDGDDQISSTRTTAMSVLPMYANAESSQNAFVNKTSSISPKANILGSKFVVGVTVNKSSDVSQLYLCAFVLEDAVNLKEKGFPSEDTIKTDFSDKIEFEKDSALAKLVSEENFDSSLLKLKLGQVCPWKVSEDEKSFYLDFDDNSTQVGIACKIIEDTEKALKEQDTTKVENLDSSKMQKIVTGTKPDEISCRLISCVAVIPPTQEVFTINDILSVNDGKHVLVKLLRSESFVIEDIEDETLKMEVDEDATTTPMSFVVNSQLQVFEINEYGLIEDHPLTAREFDNDKTAREICTIPKLDNNCIQTANSEDANSVVCLVCMDGTLELLQLNSLSTIANVCLKSEKIVSATYCKSLERLCGCTENGSLIFYALRDTDPDSTDEMMDDDNVLLITSDTSLTGCEQDVSEIDGGASASPKNICMKKQAELLQANLTSSNLVGPAGDSAHSSPTPNLLAYKNEFTISDLQSLYSLTLFDEMLTPFVAEVPGCWNELVQAQKQRRHPQHLRPGDDTHLTKTWRLHNDATTWDEHTIELTLVKPSSLGHIDLKFSLYQQCPNPPAIQVTLLKQNTSGFGYRMKSHHTINVTNDSSVDDNIEFNLIDNEGSNENPVLTEDYLQAHNAEILAGPIELSSCMDLCDQGGLVTLTSPKLFKTRARNFLLHIKTMVDPSKDGQGKTRVPVRKKGVMRFLFSSFANNSSQNSTNATYSQNSSSNKQSRNDYYIGCDWLHEISITVRSTKTDNKIINDRMQRFAMLESNGFLENLLKLACDTSKLQQNISIDILIWICSIRLTRFRSPKMMDRGGGGGGSGSSKYKGNETPQKSSAGSSGCFSENSNMDMATQQKECVAIVEQYLKKLIMSCIINGDRTLAHKAVKFILIVSEGVRNLPNDVHQKYSFDASLRIAIVSSLPFIITSKYSSAVRWFTFLISATSSPESHVAISECCVKLLMNITGEINKRWNLFDSLLGSRYGLNGFPFEPDIFDMELPPLTRSNSTPNTLANIIKSNPGLWPPCGLEIKKLSSIDGIELRSFPHLIKRKGISNQVRGLLEVEPLHFTCLAASEATRIENMDALTSSTASNITMEEIVTSTPLYNNVEGFFDAKKDADKDNMNDDIMNNVKNILVDKFVNSALKKYKMKDELVTIKPNGVVESSESFPMATDKTHKIKPKTSAQYQEDDYNPSDELSAENKLANRIKKYMTEGGNCEDYNSIFSWHKLLSVPPKQMVVVDRIHSGARRYVVIDFGSPVLLTDMVIPACDELASLFIDIWCLNEDTDSTRLVATQDIGVKTLVLSDLQPPPICRYMKITIIGRYGMSATRCKIPIGYFYGHVVILENDAYSDPLLNYVKANPANISGQIKALKSLYDDVHCRYSLSSSKLIELLTPILNSELCNIAHMHAYINKLKDDDNQIDNAKIVSMYDECINLQHQLNIIRNVIDRLDSSLDPNKAPTHSQTLASASRDKLRTLSESLVEILLHFTIEYGAKNVLSLHSFFNIDVANTLFNTLVVSGDAHIQLATCSLLVRMCCFQSWWGDFLANIFCTLYSSQNTRLFPQDRVFFLLSYLGRKSIMMGACRSIVIDAILKTLAKLLAPISPRYNRNENLRDGESSQSTSSSLWSKSDLQLITWLLLFLSVCLDGSTEKKDKSSNRWEFMSCEADISKSRPQSSSSSGKTLPRCFKKRIIQQNKYNGISSYSDWSKKMSIFQSEFPEVFMELIGKSKPKINKHNAAPKPPKDPPAEPENSFDQGLKSTKIANLLIVIRGLIGLILEMDFTCNMDLFLLTCKVIARLVSACKPSIQLSKVITSNQLEQLIRLAVWNDQQQPWAVHTITCLLQDLLDADKNFKETFDDDNENNDGNLMEGVVEIDDSAIDISESQQSLLQNSQVVKDISYADTVKYGQLPSLIECEDAELDEFLHDFDIVDRGRNLIKKDNLSQSKNSFNFFCKSVSSALDSRLDYGLDTNVEILIRRLTMTPSLDLYDSLPQISTNEMDFSSSELLAWPENITLAWSGTEYNSGQQACEVFKNVFDNIFADLHLQDTWVHLEQLLQMWLTLNSELSERPGVRKIAFGTNAVQGLLSALAWHSDIKLRTWGLGFHCLTLACHLKPDCEGDNNSYVNRKIDVAIIKDENFEKMLLRFFSGYGMSSSTTTNRCAGPTICKYLHELLGVLSINATFADPTSNVKRKLKDTLLNVVLQLVQPGGAISNQQGPIDAQSQLVRDLMSIHYDKADLNVAMSIIESVSFLVYNSISNSEKILCQRSGDSGNTNNTFGSLFATVLGSDNSKQNTTVSDSSLIVSLLKLSASLVQTEIDKRSDGGNRSELSTESQTDEIKAEQQNSIEIKTKVPCVADTVLRHFPTMKRLLGSLSHCNSSSFSLFVSSSLYQINITEISSSLNEPQTTADAVFHLLMLLCTKASQTNLVIAPIYQYLESNSSPRNILPRLQLSEPFLWYVLKVLETPAAVGVFSELGGMKILCQNLIKCNKVLMNMQPGLISLIMQHLTKSSKIKCIASTNGTASSSKKASQSNTKGTEGAINFAPFCTISSENSAAQPADVLIQTPIASHRRARTPAWSYMFYPNESYVDLTLTLPTAIMLMEIQIQPHLSSLASCPSAVAVEISRDCGLGPIPFGQAHTTVGMTFIRLKLAKPEIASSIVLRLYRPKDSSSIGLTQISVLGTTIFNGGKCIGNNSNEMSALEDDSFAKTGVGWIRILARCFSVAMFVPDNPLANAVVSATAEYPGFLEACCTLLNIMPLCSNIALQNLETVLLKLGTHNRTLSLNLVHNLLSGTMPQVYRLCNEAVCDLLYDLCTKNDAYTTDRVLVLLEWIVKVHENFDPKSVQHINPQSGLLKVISSILWTVHSEHTVPNLTEIITDDLFEVCFRMIENSETNAALKTSFDSLLCSFCYIRPELFSKLLTSCGFVEHMQMEGMTDDTKEANSSSRLPTGQVNDENLSKLFENISLLSTLSAACQSRQAIQLLIESKLARRLAQAVHELCCSISPEVRKISSKTRKISNCSLTDSDKAENVKIDEMSTDCVLKVYQLPEVLDFFSECCAEGQMRDWLGSYQGSIFWKPLLELLCNHRPVDSSVEPLQQHFIRIERSTINFFSRVTACHPKNQENLTTILISVIKKPQKITQPASNTIISGFTRRLVLQLLLESEKILVSVRSKMTLQKRSSSMYLVNNHPSKRTNAHHLLFYLSSHTKCQDLLQNCISIYSNILPSMNSDTKQTDPTSSSNAGKNQIDNHKELLDMGFRLGAQGMEFLSVVAGVTAKDKRLKDVKNQAAALKEKDLGPKYSKLASDDFFAANLKNQVSNCAANCLQFQHNVCPDVLLTSDTSISQILALIQSRGHSLSTPCLELELISTTNQADEFTDESLIKASNMEPLPTPLQRFSSRGGLSLLAHYLPTVFPENSKANTTHPDKEKTPPSNDWVKVEPNDEIYEDLEDTATEATSKLPTITSVPQHSLAAFGLFLRLPAYSDVLLRDKLRAQCLLRLVLGVTGDGEGNDIYSLSLAPSLPTLPFEVFRQLLDSSPLTTDDGVLLRRMVIEVGAMHLVLNCLGIFTHQSQNYQITGPQTEIANGVKNPASDQDQVISDDKSHVYWAKGTGFGTGSTQQSWDVEQALLRQKSEEEHVTVLLQVLSSYINPGDKVPKYLSCDDVVGYHELTEVAGELPLIFLDLLQQSCLIPALSSYLRNDSVLDITRHIPLYRSILQLLRALALCNQLMGLLQPKDPSEESTSIASLLVNMKTCVDTYAKRLKVNKKSNIKGQTQKVTVNIDDGDDEGLALLIPDIQETTLLVQRASNIDYQSSSSHDTDKGYVDRPISNSIEQRYLEIMKKLQFDTYEMIVECENGYRFVVSHHFENNVRTAGDRGHPSRVKRLAQETVTLSTSLPLSYSSSVFVRCDTDRLDIMKVLITGPADTPYANGCFEFDVYFPPDYPNSPMLINLETTGRHTVRFNPNLYNDGKVCLSVLNTWHGRPEEKWNAQTSSFLQVLVSIQSLILVPEPYFNEPGFERSRGTPSGTHCSREYNSNIYQACVRWAMLEQIRNPSPCFKEVIHTHFWIKRHEICAQIENWINELNKPQYTERSGRAISFNSMVLRRQYKQLREELARLPVPEGLEDLDSPFNPITSLLAMPDIMPQQSPTQSVAQQPSNSSNSVDADGGNEAGEVTTTATTTSVPDDATSSTVAAAAQEGIIPNHNQNQEDSNDQFSSMSSSSTSNWGLHTS</sequence>
<dbReference type="FunFam" id="1.10.1170.10:FF:000001">
    <property type="entry name" value="baculoviral IAP repeat-containing protein 6 isoform X1"/>
    <property type="match status" value="1"/>
</dbReference>
<evidence type="ECO:0000256" key="1">
    <source>
        <dbReference type="ARBA" id="ARBA00004177"/>
    </source>
</evidence>
<accession>A0A7R8V377</accession>
<keyword evidence="14" id="KW-0677">Repeat</keyword>
<evidence type="ECO:0000256" key="27">
    <source>
        <dbReference type="ARBA" id="ARBA00079718"/>
    </source>
</evidence>